<dbReference type="SUPFAM" id="SSF109998">
    <property type="entry name" value="Triger factor/SurA peptide-binding domain-like"/>
    <property type="match status" value="1"/>
</dbReference>
<keyword evidence="2" id="KW-0697">Rotamase</keyword>
<evidence type="ECO:0000313" key="5">
    <source>
        <dbReference type="EMBL" id="GEO09709.1"/>
    </source>
</evidence>
<evidence type="ECO:0000256" key="2">
    <source>
        <dbReference type="PROSITE-ProRule" id="PRU00278"/>
    </source>
</evidence>
<dbReference type="GO" id="GO:0003755">
    <property type="term" value="F:peptidyl-prolyl cis-trans isomerase activity"/>
    <property type="evidence" value="ECO:0007669"/>
    <property type="project" value="UniProtKB-KW"/>
</dbReference>
<sequence length="456" mass="51430">MFLKTLSIIAAIAVFSGSAYAQPKKVIADKIVAQVGDKIILRSDIYNSILDAQREGVPLPPNPECVLVERALIEKALVLQAQKDSLPMSEEDVEAELDNRIRGFIMKYGSKEVLEEVAGKSIYQLKEDFREPIKEQKLSMQMRNKIVESVKITPNEVRDYFDKIPKDSLAFYESELEISEIVVYPKANRDVESYVTRELNDWKKQVEDGTKKFEQLAKSYTEDPGSKEAGGQYSINKNDKFWDPAFISAAFKLKEGQVSPVVKSKFGLHIIQMVSRSGDDAVIRHILRIPPVTDEEVKDAVVKLDSVRSKIIAGSIGFGEAVNKYSEDESSKFSGGRKQGRDGSSFVTIDQLDKDLVLALKDLKPGQYSKPIAYADERGKKAVRIVYLQTRTEPHRENIKDDYSKISQRAVEQKKNDVLEKWFKSHIPNYYITIDKEFAGCSSVKDWLGNSVAANP</sequence>
<accession>A0A512BCK9</accession>
<reference evidence="5 6" key="1">
    <citation type="submission" date="2019-07" db="EMBL/GenBank/DDBJ databases">
        <title>Whole genome shotgun sequence of Segetibacter aerophilus NBRC 106135.</title>
        <authorList>
            <person name="Hosoyama A."/>
            <person name="Uohara A."/>
            <person name="Ohji S."/>
            <person name="Ichikawa N."/>
        </authorList>
    </citation>
    <scope>NUCLEOTIDE SEQUENCE [LARGE SCALE GENOMIC DNA]</scope>
    <source>
        <strain evidence="5 6">NBRC 106135</strain>
    </source>
</reference>
<comment type="caution">
    <text evidence="5">The sequence shown here is derived from an EMBL/GenBank/DDBJ whole genome shotgun (WGS) entry which is preliminary data.</text>
</comment>
<protein>
    <recommendedName>
        <fullName evidence="4">PpiC domain-containing protein</fullName>
    </recommendedName>
</protein>
<evidence type="ECO:0000313" key="6">
    <source>
        <dbReference type="Proteomes" id="UP000321513"/>
    </source>
</evidence>
<dbReference type="Pfam" id="PF00639">
    <property type="entry name" value="Rotamase"/>
    <property type="match status" value="2"/>
</dbReference>
<proteinExistence type="predicted"/>
<dbReference type="InterPro" id="IPR000297">
    <property type="entry name" value="PPIase_PpiC"/>
</dbReference>
<evidence type="ECO:0000256" key="1">
    <source>
        <dbReference type="ARBA" id="ARBA00022729"/>
    </source>
</evidence>
<dbReference type="InterPro" id="IPR046357">
    <property type="entry name" value="PPIase_dom_sf"/>
</dbReference>
<feature type="domain" description="PpiC" evidence="4">
    <location>
        <begin position="173"/>
        <end position="275"/>
    </location>
</feature>
<dbReference type="OrthoDB" id="14196at2"/>
<gene>
    <name evidence="5" type="ORF">SAE01_22050</name>
</gene>
<feature type="domain" description="PpiC" evidence="4">
    <location>
        <begin position="278"/>
        <end position="372"/>
    </location>
</feature>
<keyword evidence="6" id="KW-1185">Reference proteome</keyword>
<dbReference type="Proteomes" id="UP000321513">
    <property type="component" value="Unassembled WGS sequence"/>
</dbReference>
<feature type="chain" id="PRO_5022233429" description="PpiC domain-containing protein" evidence="3">
    <location>
        <begin position="22"/>
        <end position="456"/>
    </location>
</feature>
<dbReference type="AlphaFoldDB" id="A0A512BCK9"/>
<dbReference type="PROSITE" id="PS50198">
    <property type="entry name" value="PPIC_PPIASE_2"/>
    <property type="match status" value="2"/>
</dbReference>
<dbReference type="PANTHER" id="PTHR47637:SF1">
    <property type="entry name" value="CHAPERONE SURA"/>
    <property type="match status" value="1"/>
</dbReference>
<dbReference type="SUPFAM" id="SSF54534">
    <property type="entry name" value="FKBP-like"/>
    <property type="match status" value="2"/>
</dbReference>
<name>A0A512BCK9_9BACT</name>
<dbReference type="PANTHER" id="PTHR47637">
    <property type="entry name" value="CHAPERONE SURA"/>
    <property type="match status" value="1"/>
</dbReference>
<dbReference type="Gene3D" id="3.10.50.40">
    <property type="match status" value="2"/>
</dbReference>
<evidence type="ECO:0000259" key="4">
    <source>
        <dbReference type="PROSITE" id="PS50198"/>
    </source>
</evidence>
<dbReference type="RefSeq" id="WP_147203822.1">
    <property type="nucleotide sequence ID" value="NZ_BJYT01000007.1"/>
</dbReference>
<keyword evidence="1 3" id="KW-0732">Signal</keyword>
<organism evidence="5 6">
    <name type="scientific">Segetibacter aerophilus</name>
    <dbReference type="NCBI Taxonomy" id="670293"/>
    <lineage>
        <taxon>Bacteria</taxon>
        <taxon>Pseudomonadati</taxon>
        <taxon>Bacteroidota</taxon>
        <taxon>Chitinophagia</taxon>
        <taxon>Chitinophagales</taxon>
        <taxon>Chitinophagaceae</taxon>
        <taxon>Segetibacter</taxon>
    </lineage>
</organism>
<dbReference type="EMBL" id="BJYT01000007">
    <property type="protein sequence ID" value="GEO09709.1"/>
    <property type="molecule type" value="Genomic_DNA"/>
</dbReference>
<feature type="signal peptide" evidence="3">
    <location>
        <begin position="1"/>
        <end position="21"/>
    </location>
</feature>
<keyword evidence="2" id="KW-0413">Isomerase</keyword>
<dbReference type="Gene3D" id="1.10.4030.10">
    <property type="entry name" value="Porin chaperone SurA, peptide-binding domain"/>
    <property type="match status" value="1"/>
</dbReference>
<dbReference type="InterPro" id="IPR027304">
    <property type="entry name" value="Trigger_fact/SurA_dom_sf"/>
</dbReference>
<evidence type="ECO:0000256" key="3">
    <source>
        <dbReference type="SAM" id="SignalP"/>
    </source>
</evidence>
<dbReference type="InterPro" id="IPR050280">
    <property type="entry name" value="OMP_Chaperone_SurA"/>
</dbReference>